<dbReference type="EMBL" id="FNBK01000002">
    <property type="protein sequence ID" value="SDE94599.1"/>
    <property type="molecule type" value="Genomic_DNA"/>
</dbReference>
<dbReference type="OrthoDB" id="284080at2157"/>
<proteinExistence type="predicted"/>
<dbReference type="AlphaFoldDB" id="A0A1G7H369"/>
<dbReference type="RefSeq" id="WP_175452772.1">
    <property type="nucleotide sequence ID" value="NZ_FNBK01000002.1"/>
</dbReference>
<accession>A0A1G7H369</accession>
<evidence type="ECO:0000313" key="1">
    <source>
        <dbReference type="EMBL" id="SDE94599.1"/>
    </source>
</evidence>
<protein>
    <submittedName>
        <fullName evidence="1">Uncharacterized protein</fullName>
    </submittedName>
</protein>
<reference evidence="2" key="1">
    <citation type="submission" date="2016-10" db="EMBL/GenBank/DDBJ databases">
        <authorList>
            <person name="Varghese N."/>
            <person name="Submissions S."/>
        </authorList>
    </citation>
    <scope>NUCLEOTIDE SEQUENCE [LARGE SCALE GENOMIC DNA]</scope>
    <source>
        <strain evidence="2">IBRC-M 10760</strain>
    </source>
</reference>
<dbReference type="Proteomes" id="UP000199076">
    <property type="component" value="Unassembled WGS sequence"/>
</dbReference>
<keyword evidence="2" id="KW-1185">Reference proteome</keyword>
<name>A0A1G7H369_9EURY</name>
<organism evidence="1 2">
    <name type="scientific">Halorientalis regularis</name>
    <dbReference type="NCBI Taxonomy" id="660518"/>
    <lineage>
        <taxon>Archaea</taxon>
        <taxon>Methanobacteriati</taxon>
        <taxon>Methanobacteriota</taxon>
        <taxon>Stenosarchaea group</taxon>
        <taxon>Halobacteria</taxon>
        <taxon>Halobacteriales</taxon>
        <taxon>Haloarculaceae</taxon>
        <taxon>Halorientalis</taxon>
    </lineage>
</organism>
<sequence length="53" mass="6033">MPYMSGDDFSVHADECAKQESGWMPLSDLPDEVDSIEDLDCDCWDEYESLAEI</sequence>
<gene>
    <name evidence="1" type="ORF">SAMN05216218_102300</name>
</gene>
<evidence type="ECO:0000313" key="2">
    <source>
        <dbReference type="Proteomes" id="UP000199076"/>
    </source>
</evidence>